<dbReference type="Gene3D" id="1.10.1410.10">
    <property type="match status" value="1"/>
</dbReference>
<dbReference type="EMBL" id="JARAOO010000008">
    <property type="protein sequence ID" value="KAJ7959300.1"/>
    <property type="molecule type" value="Genomic_DNA"/>
</dbReference>
<dbReference type="InterPro" id="IPR058920">
    <property type="entry name" value="PAP-OAS1-bd-rel"/>
</dbReference>
<dbReference type="InterPro" id="IPR054708">
    <property type="entry name" value="MTPAP-like_central"/>
</dbReference>
<dbReference type="InterPro" id="IPR043519">
    <property type="entry name" value="NT_sf"/>
</dbReference>
<feature type="region of interest" description="Disordered" evidence="1">
    <location>
        <begin position="1082"/>
        <end position="1173"/>
    </location>
</feature>
<dbReference type="Proteomes" id="UP001163823">
    <property type="component" value="Chromosome 8"/>
</dbReference>
<dbReference type="SUPFAM" id="SSF81301">
    <property type="entry name" value="Nucleotidyltransferase"/>
    <property type="match status" value="1"/>
</dbReference>
<comment type="caution">
    <text evidence="4">The sequence shown here is derived from an EMBL/GenBank/DDBJ whole genome shotgun (WGS) entry which is preliminary data.</text>
</comment>
<gene>
    <name evidence="4" type="ORF">O6P43_019896</name>
</gene>
<evidence type="ECO:0000313" key="5">
    <source>
        <dbReference type="Proteomes" id="UP001163823"/>
    </source>
</evidence>
<sequence>MGGHEGWALSNGFIPTGLLPNEEASLNQLLDQDRWLQAEERTAELIACIQPNQPSEDRRTSVACYVERLITMCFPCQVFAFGSVPLKTYLPDGDIDLTVFSDNQNLKDTWANEVRDILEREEKSENAEFRVKEVQYIQAEVKIIKCLVENIVVDISFNQLGGLCTLCFLEEVDHLISQNHIFKRSIILIKAWCYYESRILGAHHGLISTYALETLVLYIFHVFNNTFSGPLEVLYRFLEFFSKFDWDNYCLSLWGPVAIGSLPHMRAEPPRKDCEELLLSKLFLDACSTVYAVMPRGLENQEQHFVSKHFNIVDPLRSNNNLGRSVSKGNFFRIKSAFAFGAQQLARLLDCPEENLIAEVNSFFMNTWDRHGKGHRPDAPSHDFYSCLTVNLNLDEGFNSLKNSPSRNKETENTSSHESEASHGVYSKQGSHSLKPMFRTSNASVVSHAQSKTTNSKFTSILISDSKSISSIENTHSDKGRSSKYLGNEVNGHVDRPYSSPELTGTSSEVTSQVMHNGVAEVVPTALMTDNSKRQGSRSEVLENHIASVSSTKQQSSWKSSSNWRKGAAVDIKNPSSSNLGGFGLGVIKEDGHSSEKTTQMHHEEQDFINTMTSSRNLSLNGYLQAPVNINSAHLPFPVHPSLGYGNVNSFGTTQTNIPSFECLWGSNMHYSQGFVSLPVSEGMALNQEEVSAPINNNLVRAELNQEDCDHGFWPEHDASALRGYDYDNRNIQAQQEVFTPVGSNSGHPSWLSSSGNPSSRDIVPTQDNRWLARKNYGDNPPNQAIVESDGNSAVSSRIMHASHPTSKTKLSSDYVSNGSPLKASNSTRERTTRTCPTGPADHVSSLPHDNTEVVESKISDSGTSLHLQNHQSSSYRQGPMNQSNAMLPVAPKLVGSGPRQRASDNQGQLPFAFYPTGPPVPFLTMLPMYNVPAEAETSNKSINRMDKDVKLDDCHVHPSNVSLCSTESLNQSNTFNFSNVMMHGATSESSEKHRSDILNGDFASYWKNLQYGRFCQNVQLRGPLLHRPSVSVPPMYLQGQYPQDGPGRPPANINPMAHSPPATPFIPIHSGADRHVSVSQHADETPRFRGGTGTYLPNPSLLRDRQPLSTRNHRGGYNYDRKNDHGEREGKWNLNSKPRFSGRGQGHYQVEKPSTRTDRFNLSNRRPDRSWNSSKNDVFPAYNYHNGSYNSPIPWNHGSSDVAYGMYPPPAVNSSGIPLAGSGVPSVMWYPYNQNVSSDSTECLEFESLGPVHSSGINMASHQGESSYRALSELSNFPGDFTDSSSDETFSPKFQRGLPQ</sequence>
<feature type="compositionally biased region" description="Polar residues" evidence="1">
    <location>
        <begin position="860"/>
        <end position="884"/>
    </location>
</feature>
<feature type="compositionally biased region" description="Low complexity" evidence="1">
    <location>
        <begin position="1281"/>
        <end position="1292"/>
    </location>
</feature>
<protein>
    <submittedName>
        <fullName evidence="4">Poly(A) RNA polymerase cid14</fullName>
    </submittedName>
</protein>
<feature type="compositionally biased region" description="Basic and acidic residues" evidence="1">
    <location>
        <begin position="850"/>
        <end position="859"/>
    </location>
</feature>
<feature type="compositionally biased region" description="Basic and acidic residues" evidence="1">
    <location>
        <begin position="1120"/>
        <end position="1132"/>
    </location>
</feature>
<feature type="region of interest" description="Disordered" evidence="1">
    <location>
        <begin position="399"/>
        <end position="434"/>
    </location>
</feature>
<name>A0AAD7LJG7_QUISA</name>
<evidence type="ECO:0000313" key="4">
    <source>
        <dbReference type="EMBL" id="KAJ7959300.1"/>
    </source>
</evidence>
<dbReference type="Pfam" id="PF26180">
    <property type="entry name" value="PAP-OAS1"/>
    <property type="match status" value="1"/>
</dbReference>
<feature type="compositionally biased region" description="Low complexity" evidence="1">
    <location>
        <begin position="750"/>
        <end position="760"/>
    </location>
</feature>
<feature type="domain" description="Poly(A) RNA polymerase mitochondrial-like central palm" evidence="2">
    <location>
        <begin position="43"/>
        <end position="163"/>
    </location>
</feature>
<dbReference type="EMBL" id="JARAOO010000008">
    <property type="protein sequence ID" value="KAJ7959299.1"/>
    <property type="molecule type" value="Genomic_DNA"/>
</dbReference>
<feature type="region of interest" description="Disordered" evidence="1">
    <location>
        <begin position="1279"/>
        <end position="1301"/>
    </location>
</feature>
<evidence type="ECO:0000256" key="1">
    <source>
        <dbReference type="SAM" id="MobiDB-lite"/>
    </source>
</evidence>
<evidence type="ECO:0000259" key="2">
    <source>
        <dbReference type="Pfam" id="PF22600"/>
    </source>
</evidence>
<feature type="compositionally biased region" description="Basic and acidic residues" evidence="1">
    <location>
        <begin position="1150"/>
        <end position="1170"/>
    </location>
</feature>
<evidence type="ECO:0000259" key="3">
    <source>
        <dbReference type="Pfam" id="PF26180"/>
    </source>
</evidence>
<dbReference type="Gene3D" id="3.30.460.10">
    <property type="entry name" value="Beta Polymerase, domain 2"/>
    <property type="match status" value="1"/>
</dbReference>
<feature type="region of interest" description="Disordered" evidence="1">
    <location>
        <begin position="471"/>
        <end position="508"/>
    </location>
</feature>
<dbReference type="FunFam" id="1.10.1410.10:FF:000013">
    <property type="entry name" value="PAP/OAS1 substrate-binding domain superfamily"/>
    <property type="match status" value="1"/>
</dbReference>
<dbReference type="EMBL" id="JARAOO010000008">
    <property type="protein sequence ID" value="KAJ7959298.1"/>
    <property type="molecule type" value="Genomic_DNA"/>
</dbReference>
<feature type="compositionally biased region" description="Basic and acidic residues" evidence="1">
    <location>
        <begin position="407"/>
        <end position="421"/>
    </location>
</feature>
<dbReference type="SUPFAM" id="SSF81631">
    <property type="entry name" value="PAP/OAS1 substrate-binding domain"/>
    <property type="match status" value="1"/>
</dbReference>
<dbReference type="InterPro" id="IPR058921">
    <property type="entry name" value="PAP/OAS1-rel"/>
</dbReference>
<feature type="compositionally biased region" description="Polar residues" evidence="1">
    <location>
        <begin position="804"/>
        <end position="827"/>
    </location>
</feature>
<dbReference type="PANTHER" id="PTHR45979">
    <property type="entry name" value="PAP/OAS1 SUBSTRATE-BINDING DOMAIN SUPERFAMILY"/>
    <property type="match status" value="1"/>
</dbReference>
<reference evidence="4" key="1">
    <citation type="journal article" date="2023" name="Science">
        <title>Elucidation of the pathway for biosynthesis of saponin adjuvants from the soapbark tree.</title>
        <authorList>
            <person name="Reed J."/>
            <person name="Orme A."/>
            <person name="El-Demerdash A."/>
            <person name="Owen C."/>
            <person name="Martin L.B.B."/>
            <person name="Misra R.C."/>
            <person name="Kikuchi S."/>
            <person name="Rejzek M."/>
            <person name="Martin A.C."/>
            <person name="Harkess A."/>
            <person name="Leebens-Mack J."/>
            <person name="Louveau T."/>
            <person name="Stephenson M.J."/>
            <person name="Osbourn A."/>
        </authorList>
    </citation>
    <scope>NUCLEOTIDE SEQUENCE</scope>
    <source>
        <strain evidence="4">S10</strain>
    </source>
</reference>
<accession>A0AAD7LJG7</accession>
<proteinExistence type="predicted"/>
<dbReference type="FunFam" id="3.30.460.10:FF:000046">
    <property type="entry name" value="PAP/OAS1 substrate-binding domain superfamily"/>
    <property type="match status" value="1"/>
</dbReference>
<feature type="domain" description="PAP/OAS1 substrate-binding-related" evidence="3">
    <location>
        <begin position="176"/>
        <end position="368"/>
    </location>
</feature>
<organism evidence="4 5">
    <name type="scientific">Quillaja saponaria</name>
    <name type="common">Soap bark tree</name>
    <dbReference type="NCBI Taxonomy" id="32244"/>
    <lineage>
        <taxon>Eukaryota</taxon>
        <taxon>Viridiplantae</taxon>
        <taxon>Streptophyta</taxon>
        <taxon>Embryophyta</taxon>
        <taxon>Tracheophyta</taxon>
        <taxon>Spermatophyta</taxon>
        <taxon>Magnoliopsida</taxon>
        <taxon>eudicotyledons</taxon>
        <taxon>Gunneridae</taxon>
        <taxon>Pentapetalae</taxon>
        <taxon>rosids</taxon>
        <taxon>fabids</taxon>
        <taxon>Fabales</taxon>
        <taxon>Quillajaceae</taxon>
        <taxon>Quillaja</taxon>
    </lineage>
</organism>
<dbReference type="KEGG" id="qsa:O6P43_019896"/>
<dbReference type="Pfam" id="PF22600">
    <property type="entry name" value="MTPAP-like_central"/>
    <property type="match status" value="1"/>
</dbReference>
<feature type="region of interest" description="Disordered" evidence="1">
    <location>
        <begin position="740"/>
        <end position="884"/>
    </location>
</feature>
<keyword evidence="5" id="KW-1185">Reference proteome</keyword>
<dbReference type="CDD" id="cd05402">
    <property type="entry name" value="NT_PAP_TUTase"/>
    <property type="match status" value="1"/>
</dbReference>
<dbReference type="PANTHER" id="PTHR45979:SF30">
    <property type="entry name" value="NUCLEOTIDYLTRANSFERASE"/>
    <property type="match status" value="1"/>
</dbReference>